<dbReference type="NCBIfam" id="TIGR00488">
    <property type="entry name" value="bis(5'-nucleosyl)-tetraphosphatase (symmetrical) YqeK"/>
    <property type="match status" value="1"/>
</dbReference>
<evidence type="ECO:0000256" key="2">
    <source>
        <dbReference type="ARBA" id="ARBA00022723"/>
    </source>
</evidence>
<proteinExistence type="predicted"/>
<keyword evidence="5" id="KW-0408">Iron</keyword>
<keyword evidence="2" id="KW-0479">Metal-binding</keyword>
<evidence type="ECO:0000313" key="8">
    <source>
        <dbReference type="EMBL" id="SFE06007.1"/>
    </source>
</evidence>
<dbReference type="EC" id="3.6.1.41" evidence="1"/>
<accession>A0A1I1XF65</accession>
<organism evidence="8 9">
    <name type="scientific">Succiniclasticum ruminis DSM 9236</name>
    <dbReference type="NCBI Taxonomy" id="1123323"/>
    <lineage>
        <taxon>Bacteria</taxon>
        <taxon>Bacillati</taxon>
        <taxon>Bacillota</taxon>
        <taxon>Negativicutes</taxon>
        <taxon>Acidaminococcales</taxon>
        <taxon>Acidaminococcaceae</taxon>
        <taxon>Succiniclasticum</taxon>
    </lineage>
</organism>
<dbReference type="PROSITE" id="PS51831">
    <property type="entry name" value="HD"/>
    <property type="match status" value="1"/>
</dbReference>
<keyword evidence="9" id="KW-1185">Reference proteome</keyword>
<dbReference type="Proteomes" id="UP000198896">
    <property type="component" value="Unassembled WGS sequence"/>
</dbReference>
<dbReference type="RefSeq" id="WP_093912414.1">
    <property type="nucleotide sequence ID" value="NZ_FONL01000001.1"/>
</dbReference>
<dbReference type="AlphaFoldDB" id="A0A1I1XF65"/>
<dbReference type="GO" id="GO:0000166">
    <property type="term" value="F:nucleotide binding"/>
    <property type="evidence" value="ECO:0007669"/>
    <property type="project" value="UniProtKB-KW"/>
</dbReference>
<dbReference type="InterPro" id="IPR003607">
    <property type="entry name" value="HD/PDEase_dom"/>
</dbReference>
<dbReference type="InterPro" id="IPR005249">
    <property type="entry name" value="YqeK"/>
</dbReference>
<dbReference type="CDD" id="cd00077">
    <property type="entry name" value="HDc"/>
    <property type="match status" value="1"/>
</dbReference>
<reference evidence="8 9" key="1">
    <citation type="submission" date="2016-10" db="EMBL/GenBank/DDBJ databases">
        <authorList>
            <person name="de Groot N.N."/>
        </authorList>
    </citation>
    <scope>NUCLEOTIDE SEQUENCE [LARGE SCALE GENOMIC DNA]</scope>
    <source>
        <strain evidence="8 9">DSM 9236</strain>
    </source>
</reference>
<keyword evidence="3" id="KW-0547">Nucleotide-binding</keyword>
<evidence type="ECO:0000256" key="1">
    <source>
        <dbReference type="ARBA" id="ARBA00012506"/>
    </source>
</evidence>
<evidence type="ECO:0000256" key="5">
    <source>
        <dbReference type="ARBA" id="ARBA00023004"/>
    </source>
</evidence>
<protein>
    <recommendedName>
        <fullName evidence="1">bis(5'-nucleosyl)-tetraphosphatase (symmetrical)</fullName>
        <ecNumber evidence="1">3.6.1.41</ecNumber>
    </recommendedName>
</protein>
<evidence type="ECO:0000256" key="4">
    <source>
        <dbReference type="ARBA" id="ARBA00022801"/>
    </source>
</evidence>
<gene>
    <name evidence="8" type="ORF">SAMN05216245_101220</name>
</gene>
<dbReference type="InterPro" id="IPR051094">
    <property type="entry name" value="Diverse_Catalytic_Enzymes"/>
</dbReference>
<dbReference type="PANTHER" id="PTHR35795">
    <property type="entry name" value="SLR1885 PROTEIN"/>
    <property type="match status" value="1"/>
</dbReference>
<dbReference type="STRING" id="1123323.SAMN05216245_101220"/>
<dbReference type="EMBL" id="FONL01000001">
    <property type="protein sequence ID" value="SFE06007.1"/>
    <property type="molecule type" value="Genomic_DNA"/>
</dbReference>
<feature type="domain" description="HD" evidence="7">
    <location>
        <begin position="18"/>
        <end position="135"/>
    </location>
</feature>
<dbReference type="SUPFAM" id="SSF109604">
    <property type="entry name" value="HD-domain/PDEase-like"/>
    <property type="match status" value="1"/>
</dbReference>
<dbReference type="InterPro" id="IPR006675">
    <property type="entry name" value="HDIG_dom"/>
</dbReference>
<dbReference type="Pfam" id="PF01966">
    <property type="entry name" value="HD"/>
    <property type="match status" value="1"/>
</dbReference>
<evidence type="ECO:0000259" key="7">
    <source>
        <dbReference type="PROSITE" id="PS51831"/>
    </source>
</evidence>
<sequence>MTIEEMRIRLQQSLKPKRYEHSVRVYETALKMAEHYHADIQKVAVAALIHDCGRQISKEYSVAKAKELGIPVDPVEEAQPILLHAKLGVYYAIYKYGVSPDDREVLDAIRYHSTGTADMTQTAKIVFLADLIEPGRDFEGVEEIREASFKNLDRGMLLSYENTIRYLLEDGLLIHPDAIAGYNQLAAETKTAQSIKEKPKKKN</sequence>
<dbReference type="PANTHER" id="PTHR35795:SF1">
    <property type="entry name" value="BIS(5'-NUCLEOSYL)-TETRAPHOSPHATASE, SYMMETRICAL"/>
    <property type="match status" value="1"/>
</dbReference>
<evidence type="ECO:0000256" key="6">
    <source>
        <dbReference type="ARBA" id="ARBA00049417"/>
    </source>
</evidence>
<comment type="catalytic activity">
    <reaction evidence="6">
        <text>P(1),P(4)-bis(5'-adenosyl) tetraphosphate + H2O = 2 ADP + 2 H(+)</text>
        <dbReference type="Rhea" id="RHEA:24252"/>
        <dbReference type="ChEBI" id="CHEBI:15377"/>
        <dbReference type="ChEBI" id="CHEBI:15378"/>
        <dbReference type="ChEBI" id="CHEBI:58141"/>
        <dbReference type="ChEBI" id="CHEBI:456216"/>
        <dbReference type="EC" id="3.6.1.41"/>
    </reaction>
</comment>
<name>A0A1I1XF65_9FIRM</name>
<evidence type="ECO:0000313" key="9">
    <source>
        <dbReference type="Proteomes" id="UP000198896"/>
    </source>
</evidence>
<dbReference type="OrthoDB" id="9782134at2"/>
<dbReference type="GO" id="GO:0008803">
    <property type="term" value="F:bis(5'-nucleosyl)-tetraphosphatase (symmetrical) activity"/>
    <property type="evidence" value="ECO:0007669"/>
    <property type="project" value="UniProtKB-EC"/>
</dbReference>
<dbReference type="Gene3D" id="1.10.3210.10">
    <property type="entry name" value="Hypothetical protein af1432"/>
    <property type="match status" value="1"/>
</dbReference>
<keyword evidence="4 8" id="KW-0378">Hydrolase</keyword>
<dbReference type="NCBIfam" id="TIGR00277">
    <property type="entry name" value="HDIG"/>
    <property type="match status" value="1"/>
</dbReference>
<dbReference type="InterPro" id="IPR006674">
    <property type="entry name" value="HD_domain"/>
</dbReference>
<dbReference type="SMART" id="SM00471">
    <property type="entry name" value="HDc"/>
    <property type="match status" value="1"/>
</dbReference>
<evidence type="ECO:0000256" key="3">
    <source>
        <dbReference type="ARBA" id="ARBA00022741"/>
    </source>
</evidence>
<dbReference type="GO" id="GO:0046872">
    <property type="term" value="F:metal ion binding"/>
    <property type="evidence" value="ECO:0007669"/>
    <property type="project" value="UniProtKB-KW"/>
</dbReference>